<reference evidence="1 2" key="1">
    <citation type="journal article" date="2018" name="Nat. Biotechnol.">
        <title>A standardized bacterial taxonomy based on genome phylogeny substantially revises the tree of life.</title>
        <authorList>
            <person name="Parks D.H."/>
            <person name="Chuvochina M."/>
            <person name="Waite D.W."/>
            <person name="Rinke C."/>
            <person name="Skarshewski A."/>
            <person name="Chaumeil P.A."/>
            <person name="Hugenholtz P."/>
        </authorList>
    </citation>
    <scope>NUCLEOTIDE SEQUENCE [LARGE SCALE GENOMIC DNA]</scope>
    <source>
        <strain evidence="1">UBA9375</strain>
    </source>
</reference>
<sequence length="191" mass="21836">MQSQNRIAFKEWGAVCAALEQGTQSVIVRKGGIHEGEAGFRVEHDEFWMFPTRFHQGAEQLQPGKSSLLNHPLAQEPASGKLNLALYSVVEAVLELKDPSQLTFLQKLQVLNEETIQQRFEYKNPGLFVLLVRIFRLEHPFEVNQESRYAGCHSWVELSQDFDTVNLKPVLNPEQFLEAQQAFQEIVARSQ</sequence>
<comment type="caution">
    <text evidence="1">The sequence shown here is derived from an EMBL/GenBank/DDBJ whole genome shotgun (WGS) entry which is preliminary data.</text>
</comment>
<dbReference type="Proteomes" id="UP000263642">
    <property type="component" value="Unassembled WGS sequence"/>
</dbReference>
<protein>
    <recommendedName>
        <fullName evidence="3">DUF1802 domain-containing protein</fullName>
    </recommendedName>
</protein>
<gene>
    <name evidence="1" type="ORF">DIT97_06570</name>
</gene>
<name>A0A3D3R400_9PLAN</name>
<evidence type="ECO:0000313" key="1">
    <source>
        <dbReference type="EMBL" id="HCO22727.1"/>
    </source>
</evidence>
<dbReference type="EMBL" id="DQAY01000045">
    <property type="protein sequence ID" value="HCO22727.1"/>
    <property type="molecule type" value="Genomic_DNA"/>
</dbReference>
<organism evidence="1 2">
    <name type="scientific">Gimesia maris</name>
    <dbReference type="NCBI Taxonomy" id="122"/>
    <lineage>
        <taxon>Bacteria</taxon>
        <taxon>Pseudomonadati</taxon>
        <taxon>Planctomycetota</taxon>
        <taxon>Planctomycetia</taxon>
        <taxon>Planctomycetales</taxon>
        <taxon>Planctomycetaceae</taxon>
        <taxon>Gimesia</taxon>
    </lineage>
</organism>
<evidence type="ECO:0008006" key="3">
    <source>
        <dbReference type="Google" id="ProtNLM"/>
    </source>
</evidence>
<dbReference type="InterPro" id="IPR014923">
    <property type="entry name" value="DUF1802"/>
</dbReference>
<dbReference type="AlphaFoldDB" id="A0A3D3R400"/>
<proteinExistence type="predicted"/>
<dbReference type="Pfam" id="PF08819">
    <property type="entry name" value="DUF1802"/>
    <property type="match status" value="1"/>
</dbReference>
<evidence type="ECO:0000313" key="2">
    <source>
        <dbReference type="Proteomes" id="UP000263642"/>
    </source>
</evidence>
<accession>A0A3D3R400</accession>